<gene>
    <name evidence="2" type="ORF">PR018_22165</name>
</gene>
<organism evidence="2 3">
    <name type="scientific">Rhizobium rhododendri</name>
    <dbReference type="NCBI Taxonomy" id="2506430"/>
    <lineage>
        <taxon>Bacteria</taxon>
        <taxon>Pseudomonadati</taxon>
        <taxon>Pseudomonadota</taxon>
        <taxon>Alphaproteobacteria</taxon>
        <taxon>Hyphomicrobiales</taxon>
        <taxon>Rhizobiaceae</taxon>
        <taxon>Rhizobium/Agrobacterium group</taxon>
        <taxon>Rhizobium</taxon>
    </lineage>
</organism>
<keyword evidence="2" id="KW-0614">Plasmid</keyword>
<sequence length="110" mass="11675">MEKGDVSIPEGSQANNLPISGGVGPDFDHEPFGRIGCLGVVGSIRFIRSCFDDFIRLPSDGVDPGALALGGRALCPIRLVQRRNHILFRAAFTADPEVLAGQRLASENSA</sequence>
<accession>A0ABY8IN68</accession>
<evidence type="ECO:0000313" key="3">
    <source>
        <dbReference type="Proteomes" id="UP000318939"/>
    </source>
</evidence>
<dbReference type="EMBL" id="CP117268">
    <property type="protein sequence ID" value="WFS24999.1"/>
    <property type="molecule type" value="Genomic_DNA"/>
</dbReference>
<protein>
    <submittedName>
        <fullName evidence="2">Uncharacterized protein</fullName>
    </submittedName>
</protein>
<evidence type="ECO:0000256" key="1">
    <source>
        <dbReference type="SAM" id="MobiDB-lite"/>
    </source>
</evidence>
<proteinExistence type="predicted"/>
<name>A0ABY8IN68_9HYPH</name>
<dbReference type="Proteomes" id="UP000318939">
    <property type="component" value="Plasmid unnamed1"/>
</dbReference>
<reference evidence="2 3" key="1">
    <citation type="journal article" date="2019" name="Phytopathology">
        <title>A Novel Group of Rhizobium tumorigenes-Like Agrobacteria Associated with Crown Gall Disease of Rhododendron and Blueberry.</title>
        <authorList>
            <person name="Kuzmanovic N."/>
            <person name="Behrens P."/>
            <person name="Idczak E."/>
            <person name="Wagner S."/>
            <person name="Gotz M."/>
            <person name="Sproer C."/>
            <person name="Bunk B."/>
            <person name="Overmann J."/>
            <person name="Smalla K."/>
        </authorList>
    </citation>
    <scope>NUCLEOTIDE SEQUENCE [LARGE SCALE GENOMIC DNA]</scope>
    <source>
        <strain evidence="3">rho-6.2</strain>
    </source>
</reference>
<reference evidence="2 3" key="2">
    <citation type="journal article" date="2023" name="MicrobiologyOpen">
        <title>Genomics of the tumorigenes clade of the family Rhizobiaceae and description of Rhizobium rhododendri sp. nov.</title>
        <authorList>
            <person name="Kuzmanovic N."/>
            <person name="diCenzo G.C."/>
            <person name="Bunk B."/>
            <person name="Sproeer C."/>
            <person name="Fruehling A."/>
            <person name="Neumann-Schaal M."/>
            <person name="Overmann J."/>
            <person name="Smalla K."/>
        </authorList>
    </citation>
    <scope>NUCLEOTIDE SEQUENCE [LARGE SCALE GENOMIC DNA]</scope>
    <source>
        <strain evidence="3">rho-6.2</strain>
        <plasmid evidence="2 3">unnamed1</plasmid>
    </source>
</reference>
<feature type="region of interest" description="Disordered" evidence="1">
    <location>
        <begin position="1"/>
        <end position="22"/>
    </location>
</feature>
<dbReference type="RefSeq" id="WP_153816493.1">
    <property type="nucleotide sequence ID" value="NZ_CP117268.1"/>
</dbReference>
<geneLocation type="plasmid" evidence="2 3">
    <name>unnamed1</name>
</geneLocation>
<keyword evidence="3" id="KW-1185">Reference proteome</keyword>
<evidence type="ECO:0000313" key="2">
    <source>
        <dbReference type="EMBL" id="WFS24999.1"/>
    </source>
</evidence>